<dbReference type="CDD" id="cd00830">
    <property type="entry name" value="KAS_III"/>
    <property type="match status" value="1"/>
</dbReference>
<keyword evidence="14" id="KW-1185">Reference proteome</keyword>
<evidence type="ECO:0000256" key="8">
    <source>
        <dbReference type="ARBA" id="ARBA00022823"/>
    </source>
</evidence>
<evidence type="ECO:0000256" key="10">
    <source>
        <dbReference type="ARBA" id="ARBA00023052"/>
    </source>
</evidence>
<dbReference type="SUPFAM" id="SSF51230">
    <property type="entry name" value="Single hybrid motif"/>
    <property type="match status" value="1"/>
</dbReference>
<dbReference type="CDD" id="cd06850">
    <property type="entry name" value="biotinyl_domain"/>
    <property type="match status" value="1"/>
</dbReference>
<evidence type="ECO:0000256" key="5">
    <source>
        <dbReference type="ARBA" id="ARBA00012277"/>
    </source>
</evidence>
<comment type="subunit">
    <text evidence="4">Homodimer. Part of the 2-oxoglutarate dehydrogenase (OGDH) complex composed of E1 (2-oxoglutarate dehydrogenase), E2 (dihydrolipoamide succinyltransferase) and E3 (dihydrolipoamide dehydrogenase); the complex contains multiple copies of the three enzymatic components (E1, E2 and E3).</text>
</comment>
<dbReference type="InterPro" id="IPR003016">
    <property type="entry name" value="2-oxoA_DH_lipoyl-BS"/>
</dbReference>
<reference evidence="13 14" key="1">
    <citation type="journal article" date="2015" name="Genome Announc.">
        <title>Genome Assemblies of Three Soil-Associated Devosia species: D. insulae, D. limi, and D. soli.</title>
        <authorList>
            <person name="Hassan Y.I."/>
            <person name="Lepp D."/>
            <person name="Zhou T."/>
        </authorList>
    </citation>
    <scope>NUCLEOTIDE SEQUENCE [LARGE SCALE GENOMIC DNA]</scope>
    <source>
        <strain evidence="13 14">DS-56</strain>
    </source>
</reference>
<dbReference type="SMART" id="SM00861">
    <property type="entry name" value="Transket_pyr"/>
    <property type="match status" value="1"/>
</dbReference>
<evidence type="ECO:0000256" key="9">
    <source>
        <dbReference type="ARBA" id="ARBA00023002"/>
    </source>
</evidence>
<dbReference type="Proteomes" id="UP000095463">
    <property type="component" value="Unassembled WGS sequence"/>
</dbReference>
<dbReference type="PANTHER" id="PTHR42980:SF1">
    <property type="entry name" value="2-OXOISOVALERATE DEHYDROGENASE SUBUNIT BETA, MITOCHONDRIAL"/>
    <property type="match status" value="1"/>
</dbReference>
<evidence type="ECO:0000313" key="13">
    <source>
        <dbReference type="EMBL" id="OEO32484.1"/>
    </source>
</evidence>
<keyword evidence="9" id="KW-0560">Oxidoreductase</keyword>
<dbReference type="SUPFAM" id="SSF52518">
    <property type="entry name" value="Thiamin diphosphate-binding fold (THDP-binding)"/>
    <property type="match status" value="2"/>
</dbReference>
<accession>A0A1E5XV85</accession>
<dbReference type="AlphaFoldDB" id="A0A1E5XV85"/>
<dbReference type="Pfam" id="PF00364">
    <property type="entry name" value="Biotin_lipoyl"/>
    <property type="match status" value="1"/>
</dbReference>
<dbReference type="InterPro" id="IPR016039">
    <property type="entry name" value="Thiolase-like"/>
</dbReference>
<keyword evidence="8" id="KW-0450">Lipoyl</keyword>
<dbReference type="InterPro" id="IPR005475">
    <property type="entry name" value="Transketolase-like_Pyr-bd"/>
</dbReference>
<evidence type="ECO:0000256" key="11">
    <source>
        <dbReference type="ARBA" id="ARBA00030680"/>
    </source>
</evidence>
<comment type="cofactor">
    <cofactor evidence="1">
        <name>(R)-lipoate</name>
        <dbReference type="ChEBI" id="CHEBI:83088"/>
    </cofactor>
</comment>
<dbReference type="NCBIfam" id="NF006829">
    <property type="entry name" value="PRK09352.1"/>
    <property type="match status" value="1"/>
</dbReference>
<evidence type="ECO:0000256" key="7">
    <source>
        <dbReference type="ARBA" id="ARBA00022679"/>
    </source>
</evidence>
<dbReference type="Gene3D" id="3.40.50.920">
    <property type="match status" value="1"/>
</dbReference>
<dbReference type="GO" id="GO:0007584">
    <property type="term" value="P:response to nutrient"/>
    <property type="evidence" value="ECO:0007669"/>
    <property type="project" value="TreeGrafter"/>
</dbReference>
<dbReference type="GO" id="GO:0004315">
    <property type="term" value="F:3-oxoacyl-[acyl-carrier-protein] synthase activity"/>
    <property type="evidence" value="ECO:0007669"/>
    <property type="project" value="InterPro"/>
</dbReference>
<evidence type="ECO:0000256" key="3">
    <source>
        <dbReference type="ARBA" id="ARBA00003906"/>
    </source>
</evidence>
<name>A0A1E5XV85_9HYPH</name>
<feature type="domain" description="Lipoyl-binding" evidence="12">
    <location>
        <begin position="670"/>
        <end position="747"/>
    </location>
</feature>
<dbReference type="InterPro" id="IPR029061">
    <property type="entry name" value="THDP-binding"/>
</dbReference>
<dbReference type="Pfam" id="PF02780">
    <property type="entry name" value="Transketolase_C"/>
    <property type="match status" value="1"/>
</dbReference>
<evidence type="ECO:0000259" key="12">
    <source>
        <dbReference type="PROSITE" id="PS50968"/>
    </source>
</evidence>
<dbReference type="InterPro" id="IPR000089">
    <property type="entry name" value="Biotin_lipoyl"/>
</dbReference>
<evidence type="ECO:0000256" key="4">
    <source>
        <dbReference type="ARBA" id="ARBA00011301"/>
    </source>
</evidence>
<dbReference type="CDD" id="cd02000">
    <property type="entry name" value="TPP_E1_PDC_ADC_BCADC"/>
    <property type="match status" value="1"/>
</dbReference>
<dbReference type="SUPFAM" id="SSF53901">
    <property type="entry name" value="Thiolase-like"/>
    <property type="match status" value="1"/>
</dbReference>
<dbReference type="PROSITE" id="PS00189">
    <property type="entry name" value="LIPOYL"/>
    <property type="match status" value="1"/>
</dbReference>
<gene>
    <name evidence="13" type="ORF">VW23_011595</name>
</gene>
<dbReference type="InterPro" id="IPR011053">
    <property type="entry name" value="Single_hybrid_motif"/>
</dbReference>
<dbReference type="GO" id="GO:0003863">
    <property type="term" value="F:branched-chain 2-oxo acid dehydrogenase activity"/>
    <property type="evidence" value="ECO:0007669"/>
    <property type="project" value="UniProtKB-EC"/>
</dbReference>
<dbReference type="Pfam" id="PF08545">
    <property type="entry name" value="ACP_syn_III"/>
    <property type="match status" value="1"/>
</dbReference>
<dbReference type="GO" id="GO:0006633">
    <property type="term" value="P:fatty acid biosynthetic process"/>
    <property type="evidence" value="ECO:0007669"/>
    <property type="project" value="InterPro"/>
</dbReference>
<dbReference type="Pfam" id="PF02779">
    <property type="entry name" value="Transket_pyr"/>
    <property type="match status" value="1"/>
</dbReference>
<evidence type="ECO:0000256" key="2">
    <source>
        <dbReference type="ARBA" id="ARBA00001964"/>
    </source>
</evidence>
<dbReference type="EC" id="1.2.4.4" evidence="5"/>
<keyword evidence="7" id="KW-0808">Transferase</keyword>
<dbReference type="Gene3D" id="3.40.50.970">
    <property type="match status" value="2"/>
</dbReference>
<dbReference type="PANTHER" id="PTHR42980">
    <property type="entry name" value="2-OXOISOVALERATE DEHYDROGENASE SUBUNIT BETA-RELATED"/>
    <property type="match status" value="1"/>
</dbReference>
<dbReference type="InterPro" id="IPR033248">
    <property type="entry name" value="Transketolase_C"/>
</dbReference>
<evidence type="ECO:0000256" key="1">
    <source>
        <dbReference type="ARBA" id="ARBA00001938"/>
    </source>
</evidence>
<dbReference type="InterPro" id="IPR001017">
    <property type="entry name" value="DH_E1"/>
</dbReference>
<protein>
    <recommendedName>
        <fullName evidence="6">2-oxoglutarate dehydrogenase E1 component</fullName>
        <ecNumber evidence="5">1.2.4.4</ecNumber>
    </recommendedName>
    <alternativeName>
        <fullName evidence="11">Alpha-ketoglutarate dehydrogenase</fullName>
    </alternativeName>
</protein>
<evidence type="ECO:0000256" key="6">
    <source>
        <dbReference type="ARBA" id="ARBA00013321"/>
    </source>
</evidence>
<comment type="cofactor">
    <cofactor evidence="2">
        <name>thiamine diphosphate</name>
        <dbReference type="ChEBI" id="CHEBI:58937"/>
    </cofactor>
</comment>
<proteinExistence type="predicted"/>
<dbReference type="PROSITE" id="PS50968">
    <property type="entry name" value="BIOTINYL_LIPOYL"/>
    <property type="match status" value="1"/>
</dbReference>
<comment type="caution">
    <text evidence="13">The sequence shown here is derived from an EMBL/GenBank/DDBJ whole genome shotgun (WGS) entry which is preliminary data.</text>
</comment>
<dbReference type="InterPro" id="IPR013747">
    <property type="entry name" value="ACP_syn_III_C"/>
</dbReference>
<dbReference type="InterPro" id="IPR009014">
    <property type="entry name" value="Transketo_C/PFOR_II"/>
</dbReference>
<dbReference type="Gene3D" id="2.40.50.100">
    <property type="match status" value="1"/>
</dbReference>
<dbReference type="GO" id="GO:0009083">
    <property type="term" value="P:branched-chain amino acid catabolic process"/>
    <property type="evidence" value="ECO:0007669"/>
    <property type="project" value="TreeGrafter"/>
</dbReference>
<keyword evidence="10" id="KW-0786">Thiamine pyrophosphate</keyword>
<dbReference type="Pfam" id="PF08541">
    <property type="entry name" value="ACP_syn_III_C"/>
    <property type="match status" value="1"/>
</dbReference>
<dbReference type="SUPFAM" id="SSF52922">
    <property type="entry name" value="TK C-terminal domain-like"/>
    <property type="match status" value="1"/>
</dbReference>
<dbReference type="Gene3D" id="3.40.47.10">
    <property type="match status" value="1"/>
</dbReference>
<sequence length="1105" mass="117317">MTSDIPTMLRLHRAMFLAREIDRVEQDLVKQGLAHFHVSGAGHESTALIADYLGQQDWLHLHYRDKALLLARGLPLVEFFRSLLATGPSHSAGRQMSAHYSARELNVASMVGPVGNNALHAVGNAQAVKFHPDSPVVICCVGDGTTQQGEFLEAVGEAVRTGAPVVFVIQNNNWAISTKTPGQTFFDLPTGPADSFLGLPIRRVDGVDLAATRTAFETAVTHTRATRGPSLLLMELERLSDHTNADDQALYRAADELKSGKSRDPLEAIRQSLRESQMGDAALAQLETSLIAEVAAAVVEARAEAVPETAGAAKAPYPAEFAHAKEYRGDAKAPNLTMREALNRVLRDQLAANREVHLLGQDIEDPKGDVFGVTKGLSTAFPGRVRNAPLSESTIVGTSIGRALTGQRPVAFIQFADFLPLGFNQIISELGSMYWRTDGSWQAPVILMVSCGGYKAGLGPFHAQTLESILAHVPGIDVVMPSSAGDAAGLLNAAFQSKRPTVFLYPKSGLNLSDRRTSDDTAKQFVVPGKARAVRQGNDLTLVTWGNPLTQSLLAAETLSGAGAELDVIDLRSISPWDEDAVLRSVRRSKRLLVVHEDNHTAGFGAEVMATVMEKAGIPVSARRVTRDDIHVPFQFERQIDTLPSYRRIMAAAAALLEFDLAWEAPKLDTGPAAITAIGSGPADDEVEVVELLVKPGDMIKTGDLVAVVEATKAAVDVQATVTGKVLSIPVEPKQKIAVGAPLMFVEADASVARQQATVTAERIDKAILKRRSAPQAAPVSIGRAEVSVGVAGIAGVTGARKVHNADLKGNWQTRDAGDIVKLTGIESRRWVQPGETVFSLAVSATQKLLDEQQLEIGDIDLVIAATGTPDVITPSLACRVADAVSTVGRTSLPAYDINAACSGYLYALAQARDYVTNNPSARVLVVTSEVLSPLLDQNDFNTAVLFADAATASLVQGTGHEQPTLFTFAQPTIAGAPESGELLSVPRAGEGYIKMNGREVFADAVRAMSATLTSACAAEGITMDDIDLMVPHQANQRIIDAIARRSGRPAHSIIRNLGNTSSSTIPLALMDALPSTKPGDRLGLVAFGGGITYAAAIATVGSGR</sequence>
<organism evidence="13 14">
    <name type="scientific">Devosia insulae DS-56</name>
    <dbReference type="NCBI Taxonomy" id="1116389"/>
    <lineage>
        <taxon>Bacteria</taxon>
        <taxon>Pseudomonadati</taxon>
        <taxon>Pseudomonadota</taxon>
        <taxon>Alphaproteobacteria</taxon>
        <taxon>Hyphomicrobiales</taxon>
        <taxon>Devosiaceae</taxon>
        <taxon>Devosia</taxon>
    </lineage>
</organism>
<dbReference type="Pfam" id="PF00676">
    <property type="entry name" value="E1_dh"/>
    <property type="match status" value="1"/>
</dbReference>
<dbReference type="InterPro" id="IPR013751">
    <property type="entry name" value="ACP_syn_III_N"/>
</dbReference>
<comment type="function">
    <text evidence="3">E1 component of the 2-oxoglutarate dehydrogenase (OGDH) complex which catalyzes the decarboxylation of 2-oxoglutarate, the first step in the conversion of 2-oxoglutarate to succinyl-CoA and CO(2).</text>
</comment>
<dbReference type="EMBL" id="LAJE02000072">
    <property type="protein sequence ID" value="OEO32484.1"/>
    <property type="molecule type" value="Genomic_DNA"/>
</dbReference>
<evidence type="ECO:0000313" key="14">
    <source>
        <dbReference type="Proteomes" id="UP000095463"/>
    </source>
</evidence>